<reference evidence="5" key="1">
    <citation type="submission" date="2020-10" db="EMBL/GenBank/DDBJ databases">
        <authorList>
            <person name="Gilroy R."/>
        </authorList>
    </citation>
    <scope>NUCLEOTIDE SEQUENCE</scope>
    <source>
        <strain evidence="5">20514</strain>
    </source>
</reference>
<accession>A0A9D9HDU9</accession>
<dbReference type="InterPro" id="IPR020103">
    <property type="entry name" value="PsdUridine_synth_cat_dom_sf"/>
</dbReference>
<dbReference type="PROSITE" id="PS01129">
    <property type="entry name" value="PSI_RLU"/>
    <property type="match status" value="1"/>
</dbReference>
<dbReference type="GO" id="GO:0009982">
    <property type="term" value="F:pseudouridine synthase activity"/>
    <property type="evidence" value="ECO:0007669"/>
    <property type="project" value="InterPro"/>
</dbReference>
<dbReference type="PROSITE" id="PS50889">
    <property type="entry name" value="S4"/>
    <property type="match status" value="1"/>
</dbReference>
<dbReference type="GO" id="GO:0000455">
    <property type="term" value="P:enzyme-directed rRNA pseudouridine synthesis"/>
    <property type="evidence" value="ECO:0007669"/>
    <property type="project" value="TreeGrafter"/>
</dbReference>
<dbReference type="InterPro" id="IPR006224">
    <property type="entry name" value="PsdUridine_synth_RluA-like_CS"/>
</dbReference>
<keyword evidence="2" id="KW-0413">Isomerase</keyword>
<sequence length="281" mass="31526">MEITVKYASPLLEYLCAALAPQSRTKIKSLLAHSMVEVNGKARTAFDFPLEAGDRICVLHGKKPRTLSCKDIKIIYEDQWLIVADKRSGLPSISTGQTGEATAYSILTDYAHQTWQGRIFIVHRLDRDTSGLLVFAKDEQTKMAMQEHWNECIVARKYAAVAENSFKDMEGSIVSWLKENPRSLKMSSSTRDNGGKKAITRYKVIRQENGLALTEIELETGRKNQIRVQFAAAGHPIAGDRKYGARSNPFGRLALHAFLLAFRHPRTGETLTFTSPVPFRL</sequence>
<keyword evidence="3" id="KW-0694">RNA-binding</keyword>
<dbReference type="CDD" id="cd00165">
    <property type="entry name" value="S4"/>
    <property type="match status" value="1"/>
</dbReference>
<reference evidence="5" key="2">
    <citation type="journal article" date="2021" name="PeerJ">
        <title>Extensive microbial diversity within the chicken gut microbiome revealed by metagenomics and culture.</title>
        <authorList>
            <person name="Gilroy R."/>
            <person name="Ravi A."/>
            <person name="Getino M."/>
            <person name="Pursley I."/>
            <person name="Horton D.L."/>
            <person name="Alikhan N.F."/>
            <person name="Baker D."/>
            <person name="Gharbi K."/>
            <person name="Hall N."/>
            <person name="Watson M."/>
            <person name="Adriaenssens E.M."/>
            <person name="Foster-Nyarko E."/>
            <person name="Jarju S."/>
            <person name="Secka A."/>
            <person name="Antonio M."/>
            <person name="Oren A."/>
            <person name="Chaudhuri R.R."/>
            <person name="La Ragione R."/>
            <person name="Hildebrand F."/>
            <person name="Pallen M.J."/>
        </authorList>
    </citation>
    <scope>NUCLEOTIDE SEQUENCE</scope>
    <source>
        <strain evidence="5">20514</strain>
    </source>
</reference>
<evidence type="ECO:0000313" key="5">
    <source>
        <dbReference type="EMBL" id="MBO8447916.1"/>
    </source>
</evidence>
<protein>
    <submittedName>
        <fullName evidence="5">RluA family pseudouridine synthase</fullName>
    </submittedName>
</protein>
<organism evidence="5 6">
    <name type="scientific">Candidatus Cryptobacteroides merdigallinarum</name>
    <dbReference type="NCBI Taxonomy" id="2840770"/>
    <lineage>
        <taxon>Bacteria</taxon>
        <taxon>Pseudomonadati</taxon>
        <taxon>Bacteroidota</taxon>
        <taxon>Bacteroidia</taxon>
        <taxon>Bacteroidales</taxon>
        <taxon>Candidatus Cryptobacteroides</taxon>
    </lineage>
</organism>
<name>A0A9D9HDU9_9BACT</name>
<dbReference type="CDD" id="cd02869">
    <property type="entry name" value="PseudoU_synth_RluA_like"/>
    <property type="match status" value="1"/>
</dbReference>
<comment type="similarity">
    <text evidence="1">Belongs to the pseudouridine synthase RluA family.</text>
</comment>
<dbReference type="GO" id="GO:0003723">
    <property type="term" value="F:RNA binding"/>
    <property type="evidence" value="ECO:0007669"/>
    <property type="project" value="UniProtKB-KW"/>
</dbReference>
<dbReference type="GO" id="GO:0140098">
    <property type="term" value="F:catalytic activity, acting on RNA"/>
    <property type="evidence" value="ECO:0007669"/>
    <property type="project" value="UniProtKB-ARBA"/>
</dbReference>
<dbReference type="InterPro" id="IPR006145">
    <property type="entry name" value="PsdUridine_synth_RsuA/RluA"/>
</dbReference>
<feature type="domain" description="Pseudouridine synthase RsuA/RluA-like" evidence="4">
    <location>
        <begin position="81"/>
        <end position="232"/>
    </location>
</feature>
<evidence type="ECO:0000259" key="4">
    <source>
        <dbReference type="Pfam" id="PF00849"/>
    </source>
</evidence>
<dbReference type="Proteomes" id="UP000810252">
    <property type="component" value="Unassembled WGS sequence"/>
</dbReference>
<dbReference type="AlphaFoldDB" id="A0A9D9HDU9"/>
<dbReference type="PANTHER" id="PTHR21600">
    <property type="entry name" value="MITOCHONDRIAL RNA PSEUDOURIDINE SYNTHASE"/>
    <property type="match status" value="1"/>
</dbReference>
<dbReference type="EMBL" id="JADIMQ010000020">
    <property type="protein sequence ID" value="MBO8447916.1"/>
    <property type="molecule type" value="Genomic_DNA"/>
</dbReference>
<comment type="caution">
    <text evidence="5">The sequence shown here is derived from an EMBL/GenBank/DDBJ whole genome shotgun (WGS) entry which is preliminary data.</text>
</comment>
<proteinExistence type="inferred from homology"/>
<evidence type="ECO:0000256" key="3">
    <source>
        <dbReference type="PROSITE-ProRule" id="PRU00182"/>
    </source>
</evidence>
<dbReference type="Gene3D" id="3.30.2350.10">
    <property type="entry name" value="Pseudouridine synthase"/>
    <property type="match status" value="1"/>
</dbReference>
<gene>
    <name evidence="5" type="ORF">IAC29_01425</name>
</gene>
<dbReference type="Pfam" id="PF00849">
    <property type="entry name" value="PseudoU_synth_2"/>
    <property type="match status" value="1"/>
</dbReference>
<evidence type="ECO:0000313" key="6">
    <source>
        <dbReference type="Proteomes" id="UP000810252"/>
    </source>
</evidence>
<evidence type="ECO:0000256" key="2">
    <source>
        <dbReference type="ARBA" id="ARBA00023235"/>
    </source>
</evidence>
<dbReference type="SUPFAM" id="SSF55174">
    <property type="entry name" value="Alpha-L RNA-binding motif"/>
    <property type="match status" value="1"/>
</dbReference>
<dbReference type="SUPFAM" id="SSF55120">
    <property type="entry name" value="Pseudouridine synthase"/>
    <property type="match status" value="1"/>
</dbReference>
<evidence type="ECO:0000256" key="1">
    <source>
        <dbReference type="ARBA" id="ARBA00010876"/>
    </source>
</evidence>
<dbReference type="InterPro" id="IPR050188">
    <property type="entry name" value="RluA_PseudoU_synthase"/>
</dbReference>
<dbReference type="PANTHER" id="PTHR21600:SF44">
    <property type="entry name" value="RIBOSOMAL LARGE SUBUNIT PSEUDOURIDINE SYNTHASE D"/>
    <property type="match status" value="1"/>
</dbReference>